<keyword evidence="4" id="KW-1185">Reference proteome</keyword>
<accession>A0AA88R9X4</accession>
<dbReference type="InterPro" id="IPR000073">
    <property type="entry name" value="AB_hydrolase_1"/>
</dbReference>
<dbReference type="Pfam" id="PF00561">
    <property type="entry name" value="Abhydrolase_1"/>
    <property type="match status" value="1"/>
</dbReference>
<sequence length="172" mass="19722">MEMARKPLFFLMGLQGADQSVWHYLIPYLACYFKIVVFDLVFSPNVSPKLYDPKRYSRFSSYAEDLVCILDQLHVNKSIYVGHSMSAMIGSIAATKRPELFQHLILLSGSPRYLNVEGEKYYGGFERSYLDMVFNNIAHNFSGWVRDFAPKAIGGNDTTAIHEFERSLGRMK</sequence>
<dbReference type="SUPFAM" id="SSF53474">
    <property type="entry name" value="alpha/beta-Hydrolases"/>
    <property type="match status" value="1"/>
</dbReference>
<name>A0AA88R9X4_9ASTE</name>
<evidence type="ECO:0000313" key="4">
    <source>
        <dbReference type="Proteomes" id="UP001187471"/>
    </source>
</evidence>
<protein>
    <recommendedName>
        <fullName evidence="2">AB hydrolase-1 domain-containing protein</fullName>
    </recommendedName>
</protein>
<reference evidence="3" key="1">
    <citation type="submission" date="2022-12" db="EMBL/GenBank/DDBJ databases">
        <title>Draft genome assemblies for two species of Escallonia (Escalloniales).</title>
        <authorList>
            <person name="Chanderbali A."/>
            <person name="Dervinis C."/>
            <person name="Anghel I."/>
            <person name="Soltis D."/>
            <person name="Soltis P."/>
            <person name="Zapata F."/>
        </authorList>
    </citation>
    <scope>NUCLEOTIDE SEQUENCE</scope>
    <source>
        <strain evidence="3">UCBG92.1500</strain>
        <tissue evidence="3">Leaf</tissue>
    </source>
</reference>
<organism evidence="3 4">
    <name type="scientific">Escallonia rubra</name>
    <dbReference type="NCBI Taxonomy" id="112253"/>
    <lineage>
        <taxon>Eukaryota</taxon>
        <taxon>Viridiplantae</taxon>
        <taxon>Streptophyta</taxon>
        <taxon>Embryophyta</taxon>
        <taxon>Tracheophyta</taxon>
        <taxon>Spermatophyta</taxon>
        <taxon>Magnoliopsida</taxon>
        <taxon>eudicotyledons</taxon>
        <taxon>Gunneridae</taxon>
        <taxon>Pentapetalae</taxon>
        <taxon>asterids</taxon>
        <taxon>campanulids</taxon>
        <taxon>Escalloniales</taxon>
        <taxon>Escalloniaceae</taxon>
        <taxon>Escallonia</taxon>
    </lineage>
</organism>
<gene>
    <name evidence="3" type="ORF">RJ640_029325</name>
</gene>
<comment type="similarity">
    <text evidence="1">Belongs to the AB hydrolase superfamily.</text>
</comment>
<dbReference type="PANTHER" id="PTHR43039">
    <property type="entry name" value="ESTERASE-RELATED"/>
    <property type="match status" value="1"/>
</dbReference>
<comment type="caution">
    <text evidence="3">The sequence shown here is derived from an EMBL/GenBank/DDBJ whole genome shotgun (WGS) entry which is preliminary data.</text>
</comment>
<dbReference type="Proteomes" id="UP001187471">
    <property type="component" value="Unassembled WGS sequence"/>
</dbReference>
<dbReference type="Gene3D" id="3.40.50.1820">
    <property type="entry name" value="alpha/beta hydrolase"/>
    <property type="match status" value="1"/>
</dbReference>
<dbReference type="GO" id="GO:0016787">
    <property type="term" value="F:hydrolase activity"/>
    <property type="evidence" value="ECO:0007669"/>
    <property type="project" value="UniProtKB-ARBA"/>
</dbReference>
<dbReference type="EMBL" id="JAVXUO010001164">
    <property type="protein sequence ID" value="KAK2985368.1"/>
    <property type="molecule type" value="Genomic_DNA"/>
</dbReference>
<evidence type="ECO:0000259" key="2">
    <source>
        <dbReference type="Pfam" id="PF00561"/>
    </source>
</evidence>
<dbReference type="AlphaFoldDB" id="A0AA88R9X4"/>
<proteinExistence type="inferred from homology"/>
<evidence type="ECO:0000256" key="1">
    <source>
        <dbReference type="ARBA" id="ARBA00008645"/>
    </source>
</evidence>
<dbReference type="InterPro" id="IPR029058">
    <property type="entry name" value="AB_hydrolase_fold"/>
</dbReference>
<evidence type="ECO:0000313" key="3">
    <source>
        <dbReference type="EMBL" id="KAK2985368.1"/>
    </source>
</evidence>
<feature type="domain" description="AB hydrolase-1" evidence="2">
    <location>
        <begin position="7"/>
        <end position="129"/>
    </location>
</feature>